<accession>A0AAD7TNP4</accession>
<organism evidence="2 3">
    <name type="scientific">Trametes cubensis</name>
    <dbReference type="NCBI Taxonomy" id="1111947"/>
    <lineage>
        <taxon>Eukaryota</taxon>
        <taxon>Fungi</taxon>
        <taxon>Dikarya</taxon>
        <taxon>Basidiomycota</taxon>
        <taxon>Agaricomycotina</taxon>
        <taxon>Agaricomycetes</taxon>
        <taxon>Polyporales</taxon>
        <taxon>Polyporaceae</taxon>
        <taxon>Trametes</taxon>
    </lineage>
</organism>
<dbReference type="EMBL" id="JAPEVG010000279">
    <property type="protein sequence ID" value="KAJ8469672.1"/>
    <property type="molecule type" value="Genomic_DNA"/>
</dbReference>
<evidence type="ECO:0000256" key="1">
    <source>
        <dbReference type="SAM" id="MobiDB-lite"/>
    </source>
</evidence>
<dbReference type="AlphaFoldDB" id="A0AAD7TNP4"/>
<sequence length="178" mass="19174">MPHPTSRPTRTPTAPPPRYRSRLQSHSPAGDPNAAQRPSSNLLDVLMVDSAQYVESPRRYPHALLSTIQGDGATIDGPRGHPCTAWDLCPGYVRHQPQNPATFVVNGVLLEFPPRGRIPYSAQAENERGGLGRALDLYPKRAPCAGLKAPKTSSAASLHFAARSCIITLAGLALHYVP</sequence>
<proteinExistence type="predicted"/>
<feature type="compositionally biased region" description="Low complexity" evidence="1">
    <location>
        <begin position="1"/>
        <end position="12"/>
    </location>
</feature>
<dbReference type="Proteomes" id="UP001215151">
    <property type="component" value="Unassembled WGS sequence"/>
</dbReference>
<reference evidence="2" key="1">
    <citation type="submission" date="2022-11" db="EMBL/GenBank/DDBJ databases">
        <title>Genome Sequence of Cubamyces cubensis.</title>
        <authorList>
            <person name="Buettner E."/>
        </authorList>
    </citation>
    <scope>NUCLEOTIDE SEQUENCE</scope>
    <source>
        <strain evidence="2">MPL-01</strain>
    </source>
</reference>
<name>A0AAD7TNP4_9APHY</name>
<feature type="region of interest" description="Disordered" evidence="1">
    <location>
        <begin position="1"/>
        <end position="41"/>
    </location>
</feature>
<comment type="caution">
    <text evidence="2">The sequence shown here is derived from an EMBL/GenBank/DDBJ whole genome shotgun (WGS) entry which is preliminary data.</text>
</comment>
<protein>
    <submittedName>
        <fullName evidence="2">Uncharacterized protein</fullName>
    </submittedName>
</protein>
<evidence type="ECO:0000313" key="3">
    <source>
        <dbReference type="Proteomes" id="UP001215151"/>
    </source>
</evidence>
<gene>
    <name evidence="2" type="ORF">ONZ51_g8828</name>
</gene>
<keyword evidence="3" id="KW-1185">Reference proteome</keyword>
<evidence type="ECO:0000313" key="2">
    <source>
        <dbReference type="EMBL" id="KAJ8469672.1"/>
    </source>
</evidence>